<keyword evidence="1 3" id="KW-0539">Nucleus</keyword>
<evidence type="ECO:0000259" key="5">
    <source>
        <dbReference type="PROSITE" id="PS51667"/>
    </source>
</evidence>
<dbReference type="Pfam" id="PF08879">
    <property type="entry name" value="WRC"/>
    <property type="match status" value="2"/>
</dbReference>
<evidence type="ECO:0000313" key="6">
    <source>
        <dbReference type="EMBL" id="CAI9278070.1"/>
    </source>
</evidence>
<dbReference type="PANTHER" id="PTHR31602:SF101">
    <property type="entry name" value="GROWTH-REGULATING FACTOR 7"/>
    <property type="match status" value="1"/>
</dbReference>
<feature type="region of interest" description="Disordered" evidence="4">
    <location>
        <begin position="111"/>
        <end position="130"/>
    </location>
</feature>
<dbReference type="GO" id="GO:0005524">
    <property type="term" value="F:ATP binding"/>
    <property type="evidence" value="ECO:0007669"/>
    <property type="project" value="UniProtKB-UniRule"/>
</dbReference>
<dbReference type="AlphaFoldDB" id="A0AA35YQ35"/>
<proteinExistence type="inferred from homology"/>
<comment type="caution">
    <text evidence="2">Lacks conserved residue(s) required for the propagation of feature annotation.</text>
</comment>
<feature type="compositionally biased region" description="Polar residues" evidence="4">
    <location>
        <begin position="214"/>
        <end position="227"/>
    </location>
</feature>
<protein>
    <recommendedName>
        <fullName evidence="3">Growth-regulating factor</fullName>
    </recommendedName>
</protein>
<evidence type="ECO:0000256" key="2">
    <source>
        <dbReference type="PROSITE-ProRule" id="PRU01002"/>
    </source>
</evidence>
<comment type="similarity">
    <text evidence="3">Belongs to the GRF family.</text>
</comment>
<dbReference type="InterPro" id="IPR031137">
    <property type="entry name" value="GRF"/>
</dbReference>
<evidence type="ECO:0000256" key="4">
    <source>
        <dbReference type="SAM" id="MobiDB-lite"/>
    </source>
</evidence>
<evidence type="ECO:0000256" key="1">
    <source>
        <dbReference type="ARBA" id="ARBA00023242"/>
    </source>
</evidence>
<dbReference type="EMBL" id="OX465079">
    <property type="protein sequence ID" value="CAI9278070.1"/>
    <property type="molecule type" value="Genomic_DNA"/>
</dbReference>
<comment type="subcellular location">
    <subcellularLocation>
        <location evidence="3">Nucleus</location>
    </subcellularLocation>
</comment>
<gene>
    <name evidence="6" type="ORF">LSALG_LOCUS17969</name>
</gene>
<accession>A0AA35YQ35</accession>
<feature type="domain" description="WRC" evidence="5">
    <location>
        <begin position="134"/>
        <end position="178"/>
    </location>
</feature>
<dbReference type="PANTHER" id="PTHR31602">
    <property type="entry name" value="GROWTH-REGULATING FACTOR 5"/>
    <property type="match status" value="1"/>
</dbReference>
<name>A0AA35YQ35_LACSI</name>
<keyword evidence="7" id="KW-1185">Reference proteome</keyword>
<dbReference type="Proteomes" id="UP001177003">
    <property type="component" value="Chromosome 3"/>
</dbReference>
<feature type="compositionally biased region" description="Low complexity" evidence="4">
    <location>
        <begin position="192"/>
        <end position="203"/>
    </location>
</feature>
<dbReference type="InterPro" id="IPR014977">
    <property type="entry name" value="WRC_dom"/>
</dbReference>
<keyword evidence="3" id="KW-0805">Transcription regulation</keyword>
<keyword evidence="3" id="KW-0804">Transcription</keyword>
<feature type="region of interest" description="Disordered" evidence="4">
    <location>
        <begin position="189"/>
        <end position="227"/>
    </location>
</feature>
<feature type="domain" description="WRC" evidence="5">
    <location>
        <begin position="2"/>
        <end position="46"/>
    </location>
</feature>
<evidence type="ECO:0000313" key="7">
    <source>
        <dbReference type="Proteomes" id="UP001177003"/>
    </source>
</evidence>
<sequence>MDLEPGRCRRTDGKKWRCRLAVLPDQKYCERHIHRGCLRSRKPVEDHMSKSTKKITVSPLKSTINLAKNDARKDKSVCIEDHNCSFKIKKRSREDDARVPLEFSFSPKSVLQNDNAQHSGNSRNNHNNHNLVVVPESARCRRTDGKNWRCTKITLQGQKYCAQHMHRGVKKVQNSNTSLSFSVGASYVQKGSSVNQSNESSNSGDDDGRDPNGATNSSSSDATTISM</sequence>
<comment type="domain">
    <text evidence="3">The QLQ domain and WRC domain may be involved in protein-protein interaction and DNA-binding, respectively.</text>
</comment>
<organism evidence="6 7">
    <name type="scientific">Lactuca saligna</name>
    <name type="common">Willowleaf lettuce</name>
    <dbReference type="NCBI Taxonomy" id="75948"/>
    <lineage>
        <taxon>Eukaryota</taxon>
        <taxon>Viridiplantae</taxon>
        <taxon>Streptophyta</taxon>
        <taxon>Embryophyta</taxon>
        <taxon>Tracheophyta</taxon>
        <taxon>Spermatophyta</taxon>
        <taxon>Magnoliopsida</taxon>
        <taxon>eudicotyledons</taxon>
        <taxon>Gunneridae</taxon>
        <taxon>Pentapetalae</taxon>
        <taxon>asterids</taxon>
        <taxon>campanulids</taxon>
        <taxon>Asterales</taxon>
        <taxon>Asteraceae</taxon>
        <taxon>Cichorioideae</taxon>
        <taxon>Cichorieae</taxon>
        <taxon>Lactucinae</taxon>
        <taxon>Lactuca</taxon>
    </lineage>
</organism>
<reference evidence="6" key="1">
    <citation type="submission" date="2023-04" db="EMBL/GenBank/DDBJ databases">
        <authorList>
            <person name="Vijverberg K."/>
            <person name="Xiong W."/>
            <person name="Schranz E."/>
        </authorList>
    </citation>
    <scope>NUCLEOTIDE SEQUENCE</scope>
</reference>
<keyword evidence="3" id="KW-0010">Activator</keyword>
<dbReference type="GO" id="GO:0006351">
    <property type="term" value="P:DNA-templated transcription"/>
    <property type="evidence" value="ECO:0007669"/>
    <property type="project" value="UniProtKB-UniRule"/>
</dbReference>
<evidence type="ECO:0000256" key="3">
    <source>
        <dbReference type="RuleBase" id="RU367127"/>
    </source>
</evidence>
<dbReference type="PROSITE" id="PS51667">
    <property type="entry name" value="WRC"/>
    <property type="match status" value="2"/>
</dbReference>
<comment type="function">
    <text evidence="3">Transcription activator.</text>
</comment>
<dbReference type="GO" id="GO:0005634">
    <property type="term" value="C:nucleus"/>
    <property type="evidence" value="ECO:0007669"/>
    <property type="project" value="UniProtKB-SubCell"/>
</dbReference>
<feature type="compositionally biased region" description="Polar residues" evidence="4">
    <location>
        <begin position="111"/>
        <end position="123"/>
    </location>
</feature>
<dbReference type="GO" id="GO:0032502">
    <property type="term" value="P:developmental process"/>
    <property type="evidence" value="ECO:0007669"/>
    <property type="project" value="InterPro"/>
</dbReference>